<feature type="domain" description="IraD/Gp25-like" evidence="1">
    <location>
        <begin position="29"/>
        <end position="111"/>
    </location>
</feature>
<evidence type="ECO:0000313" key="3">
    <source>
        <dbReference type="Proteomes" id="UP001221838"/>
    </source>
</evidence>
<reference evidence="2 3" key="1">
    <citation type="submission" date="2022-11" db="EMBL/GenBank/DDBJ databases">
        <title>Minimal conservation of predation-associated metabolite biosynthetic gene clusters underscores biosynthetic potential of Myxococcota including descriptions for ten novel species: Archangium lansinium sp. nov., Myxococcus landrumus sp. nov., Nannocystis bai.</title>
        <authorList>
            <person name="Ahearne A."/>
            <person name="Stevens C."/>
            <person name="Dowd S."/>
        </authorList>
    </citation>
    <scope>NUCLEOTIDE SEQUENCE [LARGE SCALE GENOMIC DNA]</scope>
    <source>
        <strain evidence="2 3">NCWAL01</strain>
    </source>
</reference>
<gene>
    <name evidence="2" type="ORF">POL68_37580</name>
</gene>
<dbReference type="SUPFAM" id="SSF160719">
    <property type="entry name" value="gpW/gp25-like"/>
    <property type="match status" value="1"/>
</dbReference>
<dbReference type="InterPro" id="IPR007048">
    <property type="entry name" value="IraD/Gp25-like"/>
</dbReference>
<dbReference type="Pfam" id="PF04965">
    <property type="entry name" value="GPW_gp25"/>
    <property type="match status" value="1"/>
</dbReference>
<protein>
    <recommendedName>
        <fullName evidence="1">IraD/Gp25-like domain-containing protein</fullName>
    </recommendedName>
</protein>
<keyword evidence="3" id="KW-1185">Reference proteome</keyword>
<accession>A0ABT5DMH1</accession>
<dbReference type="Gene3D" id="3.10.450.40">
    <property type="match status" value="1"/>
</dbReference>
<dbReference type="RefSeq" id="WP_272144802.1">
    <property type="nucleotide sequence ID" value="NZ_JAQNDM010000002.1"/>
</dbReference>
<name>A0ABT5DMH1_9BACT</name>
<comment type="caution">
    <text evidence="2">The sequence shown here is derived from an EMBL/GenBank/DDBJ whole genome shotgun (WGS) entry which is preliminary data.</text>
</comment>
<evidence type="ECO:0000259" key="1">
    <source>
        <dbReference type="Pfam" id="PF04965"/>
    </source>
</evidence>
<organism evidence="2 3">
    <name type="scientific">Stigmatella ashevillensis</name>
    <dbReference type="NCBI Taxonomy" id="2995309"/>
    <lineage>
        <taxon>Bacteria</taxon>
        <taxon>Pseudomonadati</taxon>
        <taxon>Myxococcota</taxon>
        <taxon>Myxococcia</taxon>
        <taxon>Myxococcales</taxon>
        <taxon>Cystobacterineae</taxon>
        <taxon>Archangiaceae</taxon>
        <taxon>Stigmatella</taxon>
    </lineage>
</organism>
<dbReference type="EMBL" id="JAQNDM010000002">
    <property type="protein sequence ID" value="MDC0714234.1"/>
    <property type="molecule type" value="Genomic_DNA"/>
</dbReference>
<evidence type="ECO:0000313" key="2">
    <source>
        <dbReference type="EMBL" id="MDC0714234.1"/>
    </source>
</evidence>
<proteinExistence type="predicted"/>
<dbReference type="Proteomes" id="UP001221838">
    <property type="component" value="Unassembled WGS sequence"/>
</dbReference>
<sequence>MSQQSRNLLVPFRRDRKRDFAAGTEAELLASKVRQVLLTEGATPHSTGELPWRTSFGAGLSRLRHQRNDTVLAELARVYVRDALARWLPGVQLVRVAVQSGGPTITLQIHVRKEGAEVTLDSLIYVGS</sequence>